<reference evidence="3 4" key="1">
    <citation type="journal article" date="2018" name="Elife">
        <title>Discovery and characterization of a prevalent human gut bacterial enzyme sufficient for the inactivation of a family of plant toxins.</title>
        <authorList>
            <person name="Koppel N."/>
            <person name="Bisanz J.E."/>
            <person name="Pandelia M.E."/>
            <person name="Turnbaugh P.J."/>
            <person name="Balskus E.P."/>
        </authorList>
    </citation>
    <scope>NUCLEOTIDE SEQUENCE [LARGE SCALE GENOMIC DNA]</scope>
    <source>
        <strain evidence="3 4">OB21 GAM31</strain>
    </source>
</reference>
<dbReference type="PANTHER" id="PTHR33434">
    <property type="entry name" value="DEGV DOMAIN-CONTAINING PROTEIN DR_1986-RELATED"/>
    <property type="match status" value="1"/>
</dbReference>
<evidence type="ECO:0000256" key="2">
    <source>
        <dbReference type="ARBA" id="ARBA00023121"/>
    </source>
</evidence>
<dbReference type="EMBL" id="PPTO01000007">
    <property type="protein sequence ID" value="RDB58754.1"/>
    <property type="molecule type" value="Genomic_DNA"/>
</dbReference>
<dbReference type="PROSITE" id="PS51482">
    <property type="entry name" value="DEGV"/>
    <property type="match status" value="1"/>
</dbReference>
<sequence>MTAKCNLIIDSCCDLPLDMVQREGVYLVEFPFLFDTEQHLDDFGASMPAKEFYDRMRKGNFPTTSQISIPAYTEVFERAAQSGIPTVYLSFSSALSGSYNVSLLVRDQLQEKYPEMQLHIVDTKLASVAEGALVYEALRQRDAGLTAEELVEWAEEARYFLNMMFMVDDLESLRRGGRIPDGVAAAGAKLDVKPMLTIDLEGKLTLKGVARGRKKGIRQLAQFYLDKVSQDGPSGAIVTGNADCPKDLERMHELIAKEQEDAMFLDLHVGPVIGTHVGPDMIAIVFWGQDRREDLSVADRIARKIKGGA</sequence>
<organism evidence="3 4">
    <name type="scientific">Slackia isoflavoniconvertens</name>
    <dbReference type="NCBI Taxonomy" id="572010"/>
    <lineage>
        <taxon>Bacteria</taxon>
        <taxon>Bacillati</taxon>
        <taxon>Actinomycetota</taxon>
        <taxon>Coriobacteriia</taxon>
        <taxon>Eggerthellales</taxon>
        <taxon>Eggerthellaceae</taxon>
        <taxon>Slackia</taxon>
    </lineage>
</organism>
<dbReference type="GO" id="GO:0008289">
    <property type="term" value="F:lipid binding"/>
    <property type="evidence" value="ECO:0007669"/>
    <property type="project" value="UniProtKB-KW"/>
</dbReference>
<dbReference type="Gene3D" id="3.40.50.10440">
    <property type="entry name" value="Dihydroxyacetone kinase, domain 1"/>
    <property type="match status" value="1"/>
</dbReference>
<dbReference type="AlphaFoldDB" id="A0A369LHU0"/>
<comment type="caution">
    <text evidence="3">The sequence shown here is derived from an EMBL/GenBank/DDBJ whole genome shotgun (WGS) entry which is preliminary data.</text>
</comment>
<evidence type="ECO:0000313" key="3">
    <source>
        <dbReference type="EMBL" id="RDB58754.1"/>
    </source>
</evidence>
<gene>
    <name evidence="3" type="ORF">C1881_05645</name>
</gene>
<evidence type="ECO:0000256" key="1">
    <source>
        <dbReference type="ARBA" id="ARBA00003238"/>
    </source>
</evidence>
<protein>
    <submittedName>
        <fullName evidence="3">DegV family protein</fullName>
    </submittedName>
</protein>
<accession>A0A369LHU0</accession>
<dbReference type="SUPFAM" id="SSF82549">
    <property type="entry name" value="DAK1/DegV-like"/>
    <property type="match status" value="1"/>
</dbReference>
<dbReference type="RefSeq" id="WP_114615554.1">
    <property type="nucleotide sequence ID" value="NZ_PPTO01000007.1"/>
</dbReference>
<dbReference type="Gene3D" id="3.30.1180.10">
    <property type="match status" value="1"/>
</dbReference>
<dbReference type="PANTHER" id="PTHR33434:SF3">
    <property type="entry name" value="DEGV DOMAIN-CONTAINING PROTEIN YITS"/>
    <property type="match status" value="1"/>
</dbReference>
<dbReference type="Pfam" id="PF02645">
    <property type="entry name" value="DegV"/>
    <property type="match status" value="1"/>
</dbReference>
<comment type="function">
    <text evidence="1">May bind long-chain fatty acids, such as palmitate, and may play a role in lipid transport or fatty acid metabolism.</text>
</comment>
<dbReference type="Proteomes" id="UP000253975">
    <property type="component" value="Unassembled WGS sequence"/>
</dbReference>
<proteinExistence type="predicted"/>
<name>A0A369LHU0_9ACTN</name>
<dbReference type="Gene3D" id="2.20.28.50">
    <property type="entry name" value="degv family protein"/>
    <property type="match status" value="1"/>
</dbReference>
<dbReference type="InterPro" id="IPR050270">
    <property type="entry name" value="DegV_domain_contain"/>
</dbReference>
<evidence type="ECO:0000313" key="4">
    <source>
        <dbReference type="Proteomes" id="UP000253975"/>
    </source>
</evidence>
<dbReference type="InterPro" id="IPR043168">
    <property type="entry name" value="DegV_C"/>
</dbReference>
<dbReference type="InterPro" id="IPR003797">
    <property type="entry name" value="DegV"/>
</dbReference>
<dbReference type="NCBIfam" id="TIGR00762">
    <property type="entry name" value="DegV"/>
    <property type="match status" value="1"/>
</dbReference>
<keyword evidence="2" id="KW-0446">Lipid-binding</keyword>